<dbReference type="EMBL" id="LR536450">
    <property type="protein sequence ID" value="VFU11034.1"/>
    <property type="molecule type" value="Genomic_DNA"/>
</dbReference>
<gene>
    <name evidence="2" type="ORF">MTUNDRAET4_4153</name>
</gene>
<reference evidence="2 3" key="1">
    <citation type="submission" date="2019-03" db="EMBL/GenBank/DDBJ databases">
        <authorList>
            <person name="Kox A.R. M."/>
        </authorList>
    </citation>
    <scope>NUCLEOTIDE SEQUENCE [LARGE SCALE GENOMIC DNA]</scope>
    <source>
        <strain evidence="2">MTUNDRAET4 annotated genome</strain>
    </source>
</reference>
<dbReference type="AlphaFoldDB" id="A0A4V6IN43"/>
<dbReference type="InterPro" id="IPR045794">
    <property type="entry name" value="Trypco1"/>
</dbReference>
<accession>A0A4V6IN43</accession>
<dbReference type="NCBIfam" id="NF041216">
    <property type="entry name" value="CU044_2847_fam"/>
    <property type="match status" value="1"/>
</dbReference>
<evidence type="ECO:0000313" key="3">
    <source>
        <dbReference type="Proteomes" id="UP000294360"/>
    </source>
</evidence>
<proteinExistence type="predicted"/>
<evidence type="ECO:0000313" key="2">
    <source>
        <dbReference type="EMBL" id="VFU11034.1"/>
    </source>
</evidence>
<name>A0A4V6IN43_METTU</name>
<dbReference type="KEGG" id="mtun:MTUNDRAET4_4153"/>
<evidence type="ECO:0000259" key="1">
    <source>
        <dbReference type="Pfam" id="PF19493"/>
    </source>
</evidence>
<protein>
    <recommendedName>
        <fullName evidence="1">Trypsin-co-occurring domain-containing protein</fullName>
    </recommendedName>
</protein>
<organism evidence="2 3">
    <name type="scientific">Methylocella tundrae</name>
    <dbReference type="NCBI Taxonomy" id="227605"/>
    <lineage>
        <taxon>Bacteria</taxon>
        <taxon>Pseudomonadati</taxon>
        <taxon>Pseudomonadota</taxon>
        <taxon>Alphaproteobacteria</taxon>
        <taxon>Hyphomicrobiales</taxon>
        <taxon>Beijerinckiaceae</taxon>
        <taxon>Methylocella</taxon>
    </lineage>
</organism>
<dbReference type="Proteomes" id="UP000294360">
    <property type="component" value="Chromosome"/>
</dbReference>
<feature type="domain" description="Trypsin-co-occurring" evidence="1">
    <location>
        <begin position="8"/>
        <end position="102"/>
    </location>
</feature>
<dbReference type="RefSeq" id="WP_134492003.1">
    <property type="nucleotide sequence ID" value="NZ_CP139089.1"/>
</dbReference>
<dbReference type="Pfam" id="PF19493">
    <property type="entry name" value="Trypco1"/>
    <property type="match status" value="1"/>
</dbReference>
<sequence length="105" mass="10997">MSARMIVDLAEGNIVLFGGAPEPGMPDAGLTNGFSRASAETFQAALGTIGALVKTVEASIEAMPKKPEGIEIEFGATLSQDCDLWIVSPDSAPEFKIRLSWGKNG</sequence>
<dbReference type="OrthoDB" id="574243at2"/>